<sequence>MGVLPAPTSAAQLKREQILQGAWQIFLQNGYEGTSMDRVAAAAGVSKITIYKHFQDKEGVFTALIEQVTAERFQLVFGDFAFDEPPAIALRKLAKKLLDILAIDDEYIAFLRLLIGESGRFPGLAQLFIKALPQKVWTLLSQYVAAHPELPSPHPEATARIFVGALISYVMTQKVLHGEAIAPIHQDILIASLVKTIVGHADSTNDMAEQNYDAAMFNGYG</sequence>
<dbReference type="GO" id="GO:0045892">
    <property type="term" value="P:negative regulation of DNA-templated transcription"/>
    <property type="evidence" value="ECO:0007669"/>
    <property type="project" value="UniProtKB-ARBA"/>
</dbReference>
<comment type="caution">
    <text evidence="4">The sequence shown here is derived from an EMBL/GenBank/DDBJ whole genome shotgun (WGS) entry which is preliminary data.</text>
</comment>
<dbReference type="AlphaFoldDB" id="A0A0C1Y3G6"/>
<dbReference type="InterPro" id="IPR001647">
    <property type="entry name" value="HTH_TetR"/>
</dbReference>
<dbReference type="Pfam" id="PF14246">
    <property type="entry name" value="TetR_C_7"/>
    <property type="match status" value="1"/>
</dbReference>
<dbReference type="PANTHER" id="PTHR30055">
    <property type="entry name" value="HTH-TYPE TRANSCRIPTIONAL REGULATOR RUTR"/>
    <property type="match status" value="1"/>
</dbReference>
<dbReference type="FunFam" id="1.10.10.60:FF:000141">
    <property type="entry name" value="TetR family transcriptional regulator"/>
    <property type="match status" value="1"/>
</dbReference>
<reference evidence="4" key="3">
    <citation type="submission" date="2020-02" db="EMBL/GenBank/DDBJ databases">
        <authorList>
            <person name="Sarangi A.N."/>
            <person name="Ghosh S."/>
            <person name="Mukherjee M."/>
            <person name="Tripathy S."/>
        </authorList>
    </citation>
    <scope>NUCLEOTIDE SEQUENCE</scope>
    <source>
        <strain evidence="4">BDU141951</strain>
    </source>
</reference>
<keyword evidence="2" id="KW-0238">DNA-binding</keyword>
<accession>A0A0C1Y3G6</accession>
<evidence type="ECO:0000256" key="3">
    <source>
        <dbReference type="ARBA" id="ARBA00023163"/>
    </source>
</evidence>
<keyword evidence="1" id="KW-0805">Transcription regulation</keyword>
<gene>
    <name evidence="4" type="ORF">QQ91_004460</name>
</gene>
<dbReference type="GO" id="GO:0003700">
    <property type="term" value="F:DNA-binding transcription factor activity"/>
    <property type="evidence" value="ECO:0007669"/>
    <property type="project" value="TreeGrafter"/>
</dbReference>
<evidence type="ECO:0000256" key="2">
    <source>
        <dbReference type="ARBA" id="ARBA00023125"/>
    </source>
</evidence>
<dbReference type="InterPro" id="IPR009057">
    <property type="entry name" value="Homeodomain-like_sf"/>
</dbReference>
<protein>
    <submittedName>
        <fullName evidence="4">TetR/AcrR family transcriptional regulator</fullName>
    </submittedName>
</protein>
<dbReference type="GO" id="GO:0000976">
    <property type="term" value="F:transcription cis-regulatory region binding"/>
    <property type="evidence" value="ECO:0007669"/>
    <property type="project" value="TreeGrafter"/>
</dbReference>
<evidence type="ECO:0000313" key="4">
    <source>
        <dbReference type="EMBL" id="NEV66363.1"/>
    </source>
</evidence>
<dbReference type="EMBL" id="JTHE02000003">
    <property type="protein sequence ID" value="NEV66363.1"/>
    <property type="molecule type" value="Genomic_DNA"/>
</dbReference>
<evidence type="ECO:0000256" key="1">
    <source>
        <dbReference type="ARBA" id="ARBA00023015"/>
    </source>
</evidence>
<dbReference type="PANTHER" id="PTHR30055:SF146">
    <property type="entry name" value="HTH-TYPE TRANSCRIPTIONAL DUAL REGULATOR CECR"/>
    <property type="match status" value="1"/>
</dbReference>
<name>A0A0C1Y3G6_9CYAN</name>
<dbReference type="InterPro" id="IPR050109">
    <property type="entry name" value="HTH-type_TetR-like_transc_reg"/>
</dbReference>
<dbReference type="PROSITE" id="PS50977">
    <property type="entry name" value="HTH_TETR_2"/>
    <property type="match status" value="1"/>
</dbReference>
<organism evidence="4">
    <name type="scientific">Lyngbya confervoides BDU141951</name>
    <dbReference type="NCBI Taxonomy" id="1574623"/>
    <lineage>
        <taxon>Bacteria</taxon>
        <taxon>Bacillati</taxon>
        <taxon>Cyanobacteriota</taxon>
        <taxon>Cyanophyceae</taxon>
        <taxon>Oscillatoriophycideae</taxon>
        <taxon>Oscillatoriales</taxon>
        <taxon>Microcoleaceae</taxon>
        <taxon>Lyngbya</taxon>
    </lineage>
</organism>
<reference evidence="4" key="2">
    <citation type="journal article" date="2015" name="Genome Announc.">
        <title>Draft Genome Sequence of Filamentous Marine Cyanobacterium Lyngbya confervoides Strain BDU141951.</title>
        <authorList>
            <person name="Chandrababunaidu M.M."/>
            <person name="Sen D."/>
            <person name="Tripathy S."/>
        </authorList>
    </citation>
    <scope>NUCLEOTIDE SEQUENCE</scope>
    <source>
        <strain evidence="4">BDU141951</strain>
    </source>
</reference>
<dbReference type="SUPFAM" id="SSF46689">
    <property type="entry name" value="Homeodomain-like"/>
    <property type="match status" value="1"/>
</dbReference>
<keyword evidence="3" id="KW-0804">Transcription</keyword>
<proteinExistence type="predicted"/>
<dbReference type="InterPro" id="IPR039536">
    <property type="entry name" value="TetR_C_Proteobacteria"/>
</dbReference>
<dbReference type="Pfam" id="PF00440">
    <property type="entry name" value="TetR_N"/>
    <property type="match status" value="1"/>
</dbReference>
<reference evidence="4" key="1">
    <citation type="submission" date="2014-11" db="EMBL/GenBank/DDBJ databases">
        <authorList>
            <person name="Malar M.C."/>
            <person name="Sen D."/>
            <person name="Tripathy S."/>
        </authorList>
    </citation>
    <scope>NUCLEOTIDE SEQUENCE</scope>
    <source>
        <strain evidence="4">BDU141951</strain>
    </source>
</reference>
<dbReference type="PRINTS" id="PR00455">
    <property type="entry name" value="HTHTETR"/>
</dbReference>
<dbReference type="Gene3D" id="1.10.357.10">
    <property type="entry name" value="Tetracycline Repressor, domain 2"/>
    <property type="match status" value="1"/>
</dbReference>